<dbReference type="InterPro" id="IPR012341">
    <property type="entry name" value="6hp_glycosidase-like_sf"/>
</dbReference>
<name>A0A7M4DRY8_9MICO</name>
<organism evidence="5 6">
    <name type="scientific">Occultella aeris</name>
    <dbReference type="NCBI Taxonomy" id="2761496"/>
    <lineage>
        <taxon>Bacteria</taxon>
        <taxon>Bacillati</taxon>
        <taxon>Actinomycetota</taxon>
        <taxon>Actinomycetes</taxon>
        <taxon>Micrococcales</taxon>
        <taxon>Ruaniaceae</taxon>
        <taxon>Occultella</taxon>
    </lineage>
</organism>
<evidence type="ECO:0000256" key="2">
    <source>
        <dbReference type="ARBA" id="ARBA00022801"/>
    </source>
</evidence>
<dbReference type="AlphaFoldDB" id="A0A7M4DRY8"/>
<evidence type="ECO:0000259" key="4">
    <source>
        <dbReference type="Pfam" id="PF22422"/>
    </source>
</evidence>
<accession>A0A7M4DRY8</accession>
<dbReference type="InterPro" id="IPR008928">
    <property type="entry name" value="6-hairpin_glycosidase_sf"/>
</dbReference>
<evidence type="ECO:0000256" key="1">
    <source>
        <dbReference type="ARBA" id="ARBA00010833"/>
    </source>
</evidence>
<comment type="caution">
    <text evidence="5">The sequence shown here is derived from an EMBL/GenBank/DDBJ whole genome shotgun (WGS) entry which is preliminary data.</text>
</comment>
<reference evidence="5 6" key="1">
    <citation type="submission" date="2019-11" db="EMBL/GenBank/DDBJ databases">
        <authorList>
            <person name="Criscuolo A."/>
        </authorList>
    </citation>
    <scope>NUCLEOTIDE SEQUENCE [LARGE SCALE GENOMIC DNA]</scope>
    <source>
        <strain evidence="5">CIP111667</strain>
    </source>
</reference>
<dbReference type="RefSeq" id="WP_156743496.1">
    <property type="nucleotide sequence ID" value="NZ_CACRYJ010000068.1"/>
</dbReference>
<gene>
    <name evidence="5" type="ORF">HALOF300_04935</name>
</gene>
<dbReference type="Gene3D" id="1.50.10.10">
    <property type="match status" value="1"/>
</dbReference>
<dbReference type="EMBL" id="CACRYJ010000068">
    <property type="protein sequence ID" value="VZO40232.1"/>
    <property type="molecule type" value="Genomic_DNA"/>
</dbReference>
<sequence>MPDVAIPLMYAAADVLRANDRGERTVAAPRLYPHQWSWDAAFVAIGWGTVSVPRALDELRHLLRGQWATGMIPQIVFSAEPGYFPGPDRWRTQGLPTVPTDVQTSGICQPAVHSLAVWVIGEQARRNGGADAEAFEAFLADTFEAWFRWHVWLDDARGSHPSGLIEIHHPWESGMDNSPRWDAACARVRVGQMAPYVREDTKHVADVEQRPADADYDRYLWLVEQLVSVGYEDAAAREVIDFRVGDVFFTATHALSAAVLATLGDRLGRTAQANTLRGMAARARAAVAATADPETGHARDFDMRAEEWLRADTIGGFAALICGAEPDVYAALTSDLLGPDWCGHPRLANPLPPTTSPDSPAFVSRNYWRGPQWPVITWLFTWALRHHGHAEAAKTIAAAGRDQLADGTFSEYYDAVTGAPLGSRNQSWTAAAALAWATDEES</sequence>
<dbReference type="GO" id="GO:0004573">
    <property type="term" value="F:Glc3Man9GlcNAc2 oligosaccharide glucosidase activity"/>
    <property type="evidence" value="ECO:0007669"/>
    <property type="project" value="InterPro"/>
</dbReference>
<dbReference type="InterPro" id="IPR054491">
    <property type="entry name" value="MGH1-like_GH"/>
</dbReference>
<keyword evidence="3" id="KW-0326">Glycosidase</keyword>
<dbReference type="InterPro" id="IPR004888">
    <property type="entry name" value="Glycoside_hydrolase_63"/>
</dbReference>
<evidence type="ECO:0000256" key="3">
    <source>
        <dbReference type="ARBA" id="ARBA00023295"/>
    </source>
</evidence>
<dbReference type="GO" id="GO:0009311">
    <property type="term" value="P:oligosaccharide metabolic process"/>
    <property type="evidence" value="ECO:0007669"/>
    <property type="project" value="InterPro"/>
</dbReference>
<comment type="similarity">
    <text evidence="1">Belongs to the glycosyl hydrolase 63 family.</text>
</comment>
<keyword evidence="6" id="KW-1185">Reference proteome</keyword>
<evidence type="ECO:0000313" key="6">
    <source>
        <dbReference type="Proteomes" id="UP000419743"/>
    </source>
</evidence>
<keyword evidence="2" id="KW-0378">Hydrolase</keyword>
<protein>
    <recommendedName>
        <fullName evidence="4">Mannosylglycerate hydrolase MGH1-like glycoside hydrolase domain-containing protein</fullName>
    </recommendedName>
</protein>
<feature type="domain" description="Mannosylglycerate hydrolase MGH1-like glycoside hydrolase" evidence="4">
    <location>
        <begin position="32"/>
        <end position="429"/>
    </location>
</feature>
<dbReference type="PANTHER" id="PTHR10412:SF11">
    <property type="entry name" value="MANNOSYL-OLIGOSACCHARIDE GLUCOSIDASE"/>
    <property type="match status" value="1"/>
</dbReference>
<evidence type="ECO:0000313" key="5">
    <source>
        <dbReference type="EMBL" id="VZO40232.1"/>
    </source>
</evidence>
<dbReference type="SUPFAM" id="SSF48208">
    <property type="entry name" value="Six-hairpin glycosidases"/>
    <property type="match status" value="1"/>
</dbReference>
<dbReference type="Pfam" id="PF22422">
    <property type="entry name" value="MGH1-like_GH"/>
    <property type="match status" value="1"/>
</dbReference>
<proteinExistence type="inferred from homology"/>
<dbReference type="GO" id="GO:0006487">
    <property type="term" value="P:protein N-linked glycosylation"/>
    <property type="evidence" value="ECO:0007669"/>
    <property type="project" value="TreeGrafter"/>
</dbReference>
<dbReference type="PANTHER" id="PTHR10412">
    <property type="entry name" value="MANNOSYL-OLIGOSACCHARIDE GLUCOSIDASE"/>
    <property type="match status" value="1"/>
</dbReference>
<dbReference type="Proteomes" id="UP000419743">
    <property type="component" value="Unassembled WGS sequence"/>
</dbReference>